<dbReference type="RefSeq" id="XP_025597669.1">
    <property type="nucleotide sequence ID" value="XM_025739948.1"/>
</dbReference>
<dbReference type="InterPro" id="IPR029044">
    <property type="entry name" value="Nucleotide-diphossugar_trans"/>
</dbReference>
<organism evidence="1 2">
    <name type="scientific">Tilletiopsis washingtonensis</name>
    <dbReference type="NCBI Taxonomy" id="58919"/>
    <lineage>
        <taxon>Eukaryota</taxon>
        <taxon>Fungi</taxon>
        <taxon>Dikarya</taxon>
        <taxon>Basidiomycota</taxon>
        <taxon>Ustilaginomycotina</taxon>
        <taxon>Exobasidiomycetes</taxon>
        <taxon>Entylomatales</taxon>
        <taxon>Entylomatales incertae sedis</taxon>
        <taxon>Tilletiopsis</taxon>
    </lineage>
</organism>
<dbReference type="Pfam" id="PF01501">
    <property type="entry name" value="Glyco_transf_8"/>
    <property type="match status" value="1"/>
</dbReference>
<dbReference type="InterPro" id="IPR002495">
    <property type="entry name" value="Glyco_trans_8"/>
</dbReference>
<dbReference type="EMBL" id="KZ819295">
    <property type="protein sequence ID" value="PWN97390.1"/>
    <property type="molecule type" value="Genomic_DNA"/>
</dbReference>
<dbReference type="GeneID" id="37267494"/>
<dbReference type="Proteomes" id="UP000245946">
    <property type="component" value="Unassembled WGS sequence"/>
</dbReference>
<dbReference type="InterPro" id="IPR050587">
    <property type="entry name" value="GNT1/Glycosyltrans_8"/>
</dbReference>
<gene>
    <name evidence="1" type="ORF">FA09DRAFT_289571</name>
</gene>
<dbReference type="AlphaFoldDB" id="A0A316Z6H6"/>
<feature type="non-terminal residue" evidence="1">
    <location>
        <position position="274"/>
    </location>
</feature>
<keyword evidence="1" id="KW-0808">Transferase</keyword>
<name>A0A316Z6H6_9BASI</name>
<dbReference type="OrthoDB" id="2014201at2759"/>
<feature type="non-terminal residue" evidence="1">
    <location>
        <position position="1"/>
    </location>
</feature>
<dbReference type="GO" id="GO:0016757">
    <property type="term" value="F:glycosyltransferase activity"/>
    <property type="evidence" value="ECO:0007669"/>
    <property type="project" value="InterPro"/>
</dbReference>
<dbReference type="CDD" id="cd02537">
    <property type="entry name" value="GT8_Glycogenin"/>
    <property type="match status" value="1"/>
</dbReference>
<evidence type="ECO:0000313" key="1">
    <source>
        <dbReference type="EMBL" id="PWN97390.1"/>
    </source>
</evidence>
<sequence length="274" mass="30900">AWATLMTGEKYLPGLAVFAHSLLREHKSAYPLVVMTTGKLSEEARQCVLALGCEIREVKDLRPEVAGTNMAYARFGDVWTKLRAFELAEYERVIMVDSDMLVRRNMDELMTLPLDDGMQIAAGFACTCNPAKMASYPKDWIPENCAFTPQSHPAALTQPLKLDASSMPTHKLLNSGLVVLTPSSETMRAMEQRLNSDPSVKEMAFPDQDFLAAFYAGAWQPLPWVYNALKKLRAAHADMWRDDKVANVHYIIDKPWESLPSDEHPDAVTHGWWW</sequence>
<dbReference type="PANTHER" id="PTHR11183">
    <property type="entry name" value="GLYCOGENIN SUBFAMILY MEMBER"/>
    <property type="match status" value="1"/>
</dbReference>
<dbReference type="Gene3D" id="3.90.550.10">
    <property type="entry name" value="Spore Coat Polysaccharide Biosynthesis Protein SpsA, Chain A"/>
    <property type="match status" value="1"/>
</dbReference>
<evidence type="ECO:0000313" key="2">
    <source>
        <dbReference type="Proteomes" id="UP000245946"/>
    </source>
</evidence>
<proteinExistence type="predicted"/>
<accession>A0A316Z6H6</accession>
<protein>
    <submittedName>
        <fullName evidence="1">Nucleotide-diphospho-sugar transferase</fullName>
    </submittedName>
</protein>
<reference evidence="1 2" key="1">
    <citation type="journal article" date="2018" name="Mol. Biol. Evol.">
        <title>Broad Genomic Sampling Reveals a Smut Pathogenic Ancestry of the Fungal Clade Ustilaginomycotina.</title>
        <authorList>
            <person name="Kijpornyongpan T."/>
            <person name="Mondo S.J."/>
            <person name="Barry K."/>
            <person name="Sandor L."/>
            <person name="Lee J."/>
            <person name="Lipzen A."/>
            <person name="Pangilinan J."/>
            <person name="LaButti K."/>
            <person name="Hainaut M."/>
            <person name="Henrissat B."/>
            <person name="Grigoriev I.V."/>
            <person name="Spatafora J.W."/>
            <person name="Aime M.C."/>
        </authorList>
    </citation>
    <scope>NUCLEOTIDE SEQUENCE [LARGE SCALE GENOMIC DNA]</scope>
    <source>
        <strain evidence="1 2">MCA 4186</strain>
    </source>
</reference>
<keyword evidence="2" id="KW-1185">Reference proteome</keyword>
<dbReference type="STRING" id="58919.A0A316Z6H6"/>
<dbReference type="SUPFAM" id="SSF53448">
    <property type="entry name" value="Nucleotide-diphospho-sugar transferases"/>
    <property type="match status" value="1"/>
</dbReference>